<dbReference type="OrthoDB" id="9775595at2"/>
<evidence type="ECO:0000313" key="2">
    <source>
        <dbReference type="EMBL" id="STC68887.1"/>
    </source>
</evidence>
<sequence>MSRIFRSDEVSVGERVVVRRRIGDQFSDVIGHVVSLEPLVLRPQEVGGYPSSLPTITVSPEELHIIKRLSPRRIRNSDIRAVETATALAFPGREQQWCGGWLARAGAEIAERSNSATPLGRSVGFEPLPIDEITEFYRQRDMPVQLLIPERIGAAAERWVAQHEGWTLSPEILVMTRELGGDGGDGSAVTEEVGVDEVVAADENALTFSVDEKPDQDWLDMYHFRGQELPVEALRELSQTIDGELGFGRLRTPEGRTVAITRGTITDSEDGRRWLGYSAVEVAEDYRRQGLGTRLGQEMLRWGARRQATHAYLQVISTNAAGIGLYEKLGFIEHHRHRYATADAFATEMEKE</sequence>
<dbReference type="Proteomes" id="UP000254467">
    <property type="component" value="Unassembled WGS sequence"/>
</dbReference>
<dbReference type="InterPro" id="IPR016181">
    <property type="entry name" value="Acyl_CoA_acyltransferase"/>
</dbReference>
<protein>
    <submittedName>
        <fullName evidence="2">Acetyltransferase</fullName>
    </submittedName>
</protein>
<dbReference type="PANTHER" id="PTHR43072">
    <property type="entry name" value="N-ACETYLTRANSFERASE"/>
    <property type="match status" value="1"/>
</dbReference>
<dbReference type="Pfam" id="PF24553">
    <property type="entry name" value="Rv0428c_C"/>
    <property type="match status" value="1"/>
</dbReference>
<name>A0A376CL18_9CORY</name>
<dbReference type="InterPro" id="IPR000182">
    <property type="entry name" value="GNAT_dom"/>
</dbReference>
<dbReference type="CDD" id="cd04301">
    <property type="entry name" value="NAT_SF"/>
    <property type="match status" value="1"/>
</dbReference>
<dbReference type="InterPro" id="IPR056935">
    <property type="entry name" value="Rv0428c-like_C"/>
</dbReference>
<dbReference type="AlphaFoldDB" id="A0A376CL18"/>
<dbReference type="GO" id="GO:0016747">
    <property type="term" value="F:acyltransferase activity, transferring groups other than amino-acyl groups"/>
    <property type="evidence" value="ECO:0007669"/>
    <property type="project" value="InterPro"/>
</dbReference>
<keyword evidence="3" id="KW-1185">Reference proteome</keyword>
<reference evidence="2 3" key="1">
    <citation type="submission" date="2018-06" db="EMBL/GenBank/DDBJ databases">
        <authorList>
            <consortium name="Pathogen Informatics"/>
            <person name="Doyle S."/>
        </authorList>
    </citation>
    <scope>NUCLEOTIDE SEQUENCE [LARGE SCALE GENOMIC DNA]</scope>
    <source>
        <strain evidence="2 3">NCTC11862</strain>
    </source>
</reference>
<keyword evidence="2" id="KW-0808">Transferase</keyword>
<dbReference type="EMBL" id="UFXQ01000001">
    <property type="protein sequence ID" value="STC68887.1"/>
    <property type="molecule type" value="Genomic_DNA"/>
</dbReference>
<dbReference type="PROSITE" id="PS51186">
    <property type="entry name" value="GNAT"/>
    <property type="match status" value="1"/>
</dbReference>
<dbReference type="STRING" id="35756.GCA_001044155_01005"/>
<dbReference type="RefSeq" id="WP_018581029.1">
    <property type="nucleotide sequence ID" value="NZ_LDYD01000005.1"/>
</dbReference>
<evidence type="ECO:0000259" key="1">
    <source>
        <dbReference type="PROSITE" id="PS51186"/>
    </source>
</evidence>
<dbReference type="SUPFAM" id="SSF55729">
    <property type="entry name" value="Acyl-CoA N-acyltransferases (Nat)"/>
    <property type="match status" value="1"/>
</dbReference>
<evidence type="ECO:0000313" key="3">
    <source>
        <dbReference type="Proteomes" id="UP000254467"/>
    </source>
</evidence>
<proteinExistence type="predicted"/>
<organism evidence="2 3">
    <name type="scientific">Corynebacterium pilosum</name>
    <dbReference type="NCBI Taxonomy" id="35756"/>
    <lineage>
        <taxon>Bacteria</taxon>
        <taxon>Bacillati</taxon>
        <taxon>Actinomycetota</taxon>
        <taxon>Actinomycetes</taxon>
        <taxon>Mycobacteriales</taxon>
        <taxon>Corynebacteriaceae</taxon>
        <taxon>Corynebacterium</taxon>
    </lineage>
</organism>
<feature type="domain" description="N-acetyltransferase" evidence="1">
    <location>
        <begin position="208"/>
        <end position="352"/>
    </location>
</feature>
<accession>A0A376CL18</accession>
<dbReference type="Gene3D" id="3.40.630.30">
    <property type="match status" value="1"/>
</dbReference>
<gene>
    <name evidence="2" type="ORF">NCTC11862_00663</name>
</gene>